<sequence>MSCIDQNHYHDEELDPCHLFDTYAGADKTISKKELVENHLKFIYNLFLSGSVKGETLIHISIGSCVTEAFIAADFFKNIILLESSDCCMKTLEKWINNEPGAPEQSHFAEFACSLKGKSTEWKKHEEKARRALKKVVKWDITKENPLGAVVLPQGDCLIALYHLEFVSKGQDMYIILLKKLSSLLKIGGHLILVAVINMSYYTVGQHKFSGLKCDEEFIQKALTEAGCTIVKSETHKSHFQSPLIDYESIAYFVSRKERLV</sequence>
<dbReference type="RefSeq" id="XP_041428230.1">
    <property type="nucleotide sequence ID" value="XM_041572296.1"/>
</dbReference>
<dbReference type="PANTHER" id="PTHR10867:SF45">
    <property type="entry name" value="LOC100127826 PROTEIN"/>
    <property type="match status" value="1"/>
</dbReference>
<accession>A0A1L8F5V7</accession>
<dbReference type="InterPro" id="IPR029063">
    <property type="entry name" value="SAM-dependent_MTases_sf"/>
</dbReference>
<dbReference type="KEGG" id="xla:108699501"/>
<keyword evidence="5" id="KW-1185">Reference proteome</keyword>
<dbReference type="RefSeq" id="XP_018087097.1">
    <property type="nucleotide sequence ID" value="XM_018231608.2"/>
</dbReference>
<evidence type="ECO:0000313" key="7">
    <source>
        <dbReference type="RefSeq" id="XP_041428230.1"/>
    </source>
</evidence>
<dbReference type="OrthoDB" id="10050085at2759"/>
<evidence type="ECO:0000313" key="6">
    <source>
        <dbReference type="RefSeq" id="XP_018087097.1"/>
    </source>
</evidence>
<keyword evidence="2" id="KW-0489">Methyltransferase</keyword>
<dbReference type="Proteomes" id="UP000186698">
    <property type="component" value="Chromosome 8L"/>
</dbReference>
<dbReference type="OMA" id="DCCVETI"/>
<evidence type="ECO:0000256" key="2">
    <source>
        <dbReference type="ARBA" id="ARBA00022603"/>
    </source>
</evidence>
<name>A0A1L8F5V7_XENLA</name>
<reference evidence="6 7" key="1">
    <citation type="submission" date="2025-04" db="UniProtKB">
        <authorList>
            <consortium name="RefSeq"/>
        </authorList>
    </citation>
    <scope>IDENTIFICATION</scope>
    <source>
        <strain evidence="6 7">J_2021</strain>
        <tissue evidence="6 7">Erythrocytes</tissue>
    </source>
</reference>
<evidence type="ECO:0000256" key="1">
    <source>
        <dbReference type="ARBA" id="ARBA00007996"/>
    </source>
</evidence>
<dbReference type="GO" id="GO:0032259">
    <property type="term" value="P:methylation"/>
    <property type="evidence" value="ECO:0007669"/>
    <property type="project" value="UniProtKB-KW"/>
</dbReference>
<keyword evidence="3" id="KW-0808">Transferase</keyword>
<proteinExistence type="inferred from homology"/>
<comment type="similarity">
    <text evidence="1">Belongs to the class I-like SAM-binding methyltransferase superfamily. NNMT/PNMT/TEMT family.</text>
</comment>
<protein>
    <submittedName>
        <fullName evidence="6 7">Indolethylamine N-methyltransferase</fullName>
    </submittedName>
</protein>
<dbReference type="Pfam" id="PF01234">
    <property type="entry name" value="NNMT_PNMT_TEMT"/>
    <property type="match status" value="1"/>
</dbReference>
<evidence type="ECO:0000256" key="4">
    <source>
        <dbReference type="ARBA" id="ARBA00022691"/>
    </source>
</evidence>
<gene>
    <name evidence="6 7" type="primary">LOC108699501</name>
</gene>
<keyword evidence="4" id="KW-0949">S-adenosyl-L-methionine</keyword>
<dbReference type="InterPro" id="IPR000940">
    <property type="entry name" value="NNMT_TEMT_trans"/>
</dbReference>
<dbReference type="GeneID" id="108699501"/>
<dbReference type="AlphaFoldDB" id="A0A1L8F5V7"/>
<dbReference type="PANTHER" id="PTHR10867">
    <property type="entry name" value="NNMT/PNMT/TEMT FAMILY MEMBER"/>
    <property type="match status" value="1"/>
</dbReference>
<organism evidence="5 7">
    <name type="scientific">Xenopus laevis</name>
    <name type="common">African clawed frog</name>
    <dbReference type="NCBI Taxonomy" id="8355"/>
    <lineage>
        <taxon>Eukaryota</taxon>
        <taxon>Metazoa</taxon>
        <taxon>Chordata</taxon>
        <taxon>Craniata</taxon>
        <taxon>Vertebrata</taxon>
        <taxon>Euteleostomi</taxon>
        <taxon>Amphibia</taxon>
        <taxon>Batrachia</taxon>
        <taxon>Anura</taxon>
        <taxon>Pipoidea</taxon>
        <taxon>Pipidae</taxon>
        <taxon>Xenopodinae</taxon>
        <taxon>Xenopus</taxon>
        <taxon>Xenopus</taxon>
    </lineage>
</organism>
<dbReference type="FunFam" id="3.40.50.150:FF:000198">
    <property type="entry name" value="Uncharacterized protein"/>
    <property type="match status" value="1"/>
</dbReference>
<dbReference type="SUPFAM" id="SSF53335">
    <property type="entry name" value="S-adenosyl-L-methionine-dependent methyltransferases"/>
    <property type="match status" value="1"/>
</dbReference>
<dbReference type="PIRSF" id="PIRSF000384">
    <property type="entry name" value="PNMTase"/>
    <property type="match status" value="1"/>
</dbReference>
<evidence type="ECO:0000313" key="5">
    <source>
        <dbReference type="Proteomes" id="UP000186698"/>
    </source>
</evidence>
<dbReference type="Gene3D" id="3.40.50.150">
    <property type="entry name" value="Vaccinia Virus protein VP39"/>
    <property type="match status" value="1"/>
</dbReference>
<dbReference type="PaxDb" id="8355-A0A1L8F5V7"/>
<dbReference type="PROSITE" id="PS51681">
    <property type="entry name" value="SAM_MT_NNMT_PNMT_TEMT"/>
    <property type="match status" value="1"/>
</dbReference>
<evidence type="ECO:0000256" key="3">
    <source>
        <dbReference type="ARBA" id="ARBA00022679"/>
    </source>
</evidence>
<dbReference type="GO" id="GO:0008170">
    <property type="term" value="F:N-methyltransferase activity"/>
    <property type="evidence" value="ECO:0000318"/>
    <property type="project" value="GO_Central"/>
</dbReference>
<dbReference type="GO" id="GO:0005829">
    <property type="term" value="C:cytosol"/>
    <property type="evidence" value="ECO:0000318"/>
    <property type="project" value="GO_Central"/>
</dbReference>
<dbReference type="STRING" id="8355.A0A1L8F5V7"/>